<feature type="region of interest" description="Disordered" evidence="2">
    <location>
        <begin position="144"/>
        <end position="181"/>
    </location>
</feature>
<dbReference type="InterPro" id="IPR036869">
    <property type="entry name" value="J_dom_sf"/>
</dbReference>
<accession>A0A7V1CWQ0</accession>
<evidence type="ECO:0000256" key="2">
    <source>
        <dbReference type="SAM" id="MobiDB-lite"/>
    </source>
</evidence>
<name>A0A7V1CWQ0_9GAMM</name>
<protein>
    <recommendedName>
        <fullName evidence="4">J domain-containing protein</fullName>
    </recommendedName>
</protein>
<feature type="compositionally biased region" description="Basic and acidic residues" evidence="2">
    <location>
        <begin position="144"/>
        <end position="156"/>
    </location>
</feature>
<evidence type="ECO:0000256" key="3">
    <source>
        <dbReference type="SAM" id="Phobius"/>
    </source>
</evidence>
<gene>
    <name evidence="5" type="ORF">ENH88_04720</name>
</gene>
<dbReference type="AlphaFoldDB" id="A0A7V1CWQ0"/>
<dbReference type="PROSITE" id="PS50076">
    <property type="entry name" value="DNAJ_2"/>
    <property type="match status" value="1"/>
</dbReference>
<sequence>MTSLLFGAAGFILLGYLIGKLYVRLNPVLMLIGLFPLLGVWIIVSELENRNFATVFFVIGIILNFNRPLTFIRMRLSDVIGAVRLRKLSSAYASNIEEQKHQAQRELYEQKRQVEEELRNQKYQAEQDIQRQRREAEEAIKRETENLRKERERYSREQSNNQNQANSKQSSSSQSSSNNRHLNPLVFADACEILGLGQGESLKQYKAAYLKLMKLYHSDRLAGLSEKLKKQEEEKAKALNMAWGTVKKELK</sequence>
<feature type="domain" description="J" evidence="4">
    <location>
        <begin position="189"/>
        <end position="251"/>
    </location>
</feature>
<feature type="transmembrane region" description="Helical" evidence="3">
    <location>
        <begin position="6"/>
        <end position="23"/>
    </location>
</feature>
<evidence type="ECO:0000313" key="5">
    <source>
        <dbReference type="EMBL" id="HEA15748.1"/>
    </source>
</evidence>
<dbReference type="Gene3D" id="1.10.287.110">
    <property type="entry name" value="DnaJ domain"/>
    <property type="match status" value="1"/>
</dbReference>
<feature type="transmembrane region" description="Helical" evidence="3">
    <location>
        <begin position="50"/>
        <end position="66"/>
    </location>
</feature>
<keyword evidence="3" id="KW-0472">Membrane</keyword>
<feature type="compositionally biased region" description="Low complexity" evidence="2">
    <location>
        <begin position="158"/>
        <end position="179"/>
    </location>
</feature>
<dbReference type="EMBL" id="DRGM01000049">
    <property type="protein sequence ID" value="HEA15748.1"/>
    <property type="molecule type" value="Genomic_DNA"/>
</dbReference>
<keyword evidence="3" id="KW-0812">Transmembrane</keyword>
<dbReference type="SMART" id="SM00271">
    <property type="entry name" value="DnaJ"/>
    <property type="match status" value="1"/>
</dbReference>
<feature type="transmembrane region" description="Helical" evidence="3">
    <location>
        <begin position="28"/>
        <end position="44"/>
    </location>
</feature>
<proteinExistence type="predicted"/>
<evidence type="ECO:0000256" key="1">
    <source>
        <dbReference type="ARBA" id="ARBA00023186"/>
    </source>
</evidence>
<dbReference type="Proteomes" id="UP000886188">
    <property type="component" value="Unassembled WGS sequence"/>
</dbReference>
<reference evidence="5" key="1">
    <citation type="journal article" date="2020" name="mSystems">
        <title>Genome- and Community-Level Interaction Insights into Carbon Utilization and Element Cycling Functions of Hydrothermarchaeota in Hydrothermal Sediment.</title>
        <authorList>
            <person name="Zhou Z."/>
            <person name="Liu Y."/>
            <person name="Xu W."/>
            <person name="Pan J."/>
            <person name="Luo Z.H."/>
            <person name="Li M."/>
        </authorList>
    </citation>
    <scope>NUCLEOTIDE SEQUENCE [LARGE SCALE GENOMIC DNA]</scope>
    <source>
        <strain evidence="5">HyVt-346</strain>
    </source>
</reference>
<evidence type="ECO:0000259" key="4">
    <source>
        <dbReference type="PROSITE" id="PS50076"/>
    </source>
</evidence>
<dbReference type="InterPro" id="IPR001623">
    <property type="entry name" value="DnaJ_domain"/>
</dbReference>
<dbReference type="RefSeq" id="WP_304180211.1">
    <property type="nucleotide sequence ID" value="NZ_DRGM01000049.1"/>
</dbReference>
<dbReference type="SUPFAM" id="SSF46565">
    <property type="entry name" value="Chaperone J-domain"/>
    <property type="match status" value="1"/>
</dbReference>
<keyword evidence="1" id="KW-0143">Chaperone</keyword>
<keyword evidence="3" id="KW-1133">Transmembrane helix</keyword>
<comment type="caution">
    <text evidence="5">The sequence shown here is derived from an EMBL/GenBank/DDBJ whole genome shotgun (WGS) entry which is preliminary data.</text>
</comment>
<organism evidence="5">
    <name type="scientific">Pseudoalteromonas prydzensis</name>
    <dbReference type="NCBI Taxonomy" id="182141"/>
    <lineage>
        <taxon>Bacteria</taxon>
        <taxon>Pseudomonadati</taxon>
        <taxon>Pseudomonadota</taxon>
        <taxon>Gammaproteobacteria</taxon>
        <taxon>Alteromonadales</taxon>
        <taxon>Pseudoalteromonadaceae</taxon>
        <taxon>Pseudoalteromonas</taxon>
    </lineage>
</organism>